<evidence type="ECO:0000313" key="8">
    <source>
        <dbReference type="EMBL" id="CAB4217603.1"/>
    </source>
</evidence>
<evidence type="ECO:0000313" key="9">
    <source>
        <dbReference type="EMBL" id="CAB4219990.1"/>
    </source>
</evidence>
<dbReference type="EMBL" id="LR797145">
    <property type="protein sequence ID" value="CAB4190685.1"/>
    <property type="molecule type" value="Genomic_DNA"/>
</dbReference>
<evidence type="ECO:0000313" key="5">
    <source>
        <dbReference type="EMBL" id="CAB4186107.1"/>
    </source>
</evidence>
<name>A0A6J5PVI4_9CAUD</name>
<proteinExistence type="predicted"/>
<evidence type="ECO:0000313" key="2">
    <source>
        <dbReference type="EMBL" id="CAB4167825.1"/>
    </source>
</evidence>
<evidence type="ECO:0000313" key="3">
    <source>
        <dbReference type="EMBL" id="CAB4174106.1"/>
    </source>
</evidence>
<protein>
    <submittedName>
        <fullName evidence="3">Uncharacterized protein</fullName>
    </submittedName>
</protein>
<dbReference type="EMBL" id="LR796811">
    <property type="protein sequence ID" value="CAB4167825.1"/>
    <property type="molecule type" value="Genomic_DNA"/>
</dbReference>
<evidence type="ECO:0000313" key="7">
    <source>
        <dbReference type="EMBL" id="CAB4192558.1"/>
    </source>
</evidence>
<reference evidence="3" key="1">
    <citation type="submission" date="2020-05" db="EMBL/GenBank/DDBJ databases">
        <authorList>
            <person name="Chiriac C."/>
            <person name="Salcher M."/>
            <person name="Ghai R."/>
            <person name="Kavagutti S V."/>
        </authorList>
    </citation>
    <scope>NUCLEOTIDE SEQUENCE</scope>
</reference>
<evidence type="ECO:0000313" key="10">
    <source>
        <dbReference type="EMBL" id="CAB5231098.1"/>
    </source>
</evidence>
<dbReference type="EMBL" id="LR797456">
    <property type="protein sequence ID" value="CAB4217603.1"/>
    <property type="molecule type" value="Genomic_DNA"/>
</dbReference>
<dbReference type="EMBL" id="LR797088">
    <property type="protein sequence ID" value="CAB4186107.1"/>
    <property type="molecule type" value="Genomic_DNA"/>
</dbReference>
<evidence type="ECO:0000313" key="6">
    <source>
        <dbReference type="EMBL" id="CAB4190685.1"/>
    </source>
</evidence>
<dbReference type="EMBL" id="LR797496">
    <property type="protein sequence ID" value="CAB4219990.1"/>
    <property type="molecule type" value="Genomic_DNA"/>
</dbReference>
<accession>A0A6J5PVI4</accession>
<dbReference type="EMBL" id="LR796910">
    <property type="protein sequence ID" value="CAB4174106.1"/>
    <property type="molecule type" value="Genomic_DNA"/>
</dbReference>
<organism evidence="3">
    <name type="scientific">uncultured Caudovirales phage</name>
    <dbReference type="NCBI Taxonomy" id="2100421"/>
    <lineage>
        <taxon>Viruses</taxon>
        <taxon>Duplodnaviria</taxon>
        <taxon>Heunggongvirae</taxon>
        <taxon>Uroviricota</taxon>
        <taxon>Caudoviricetes</taxon>
        <taxon>Peduoviridae</taxon>
        <taxon>Maltschvirus</taxon>
        <taxon>Maltschvirus maltsch</taxon>
    </lineage>
</organism>
<dbReference type="EMBL" id="LR797192">
    <property type="protein sequence ID" value="CAB4192558.1"/>
    <property type="molecule type" value="Genomic_DNA"/>
</dbReference>
<dbReference type="EMBL" id="LR798432">
    <property type="protein sequence ID" value="CAB5231098.1"/>
    <property type="molecule type" value="Genomic_DNA"/>
</dbReference>
<sequence>MENNESFDALQQYLDVMSQIVNEAIESDDEEEIEVEVPEELLKAIDTKFEEVEGATTEINDSVEILTATLEQIVSRLENLERTLSVRKSALVEETYAAPSSRQRVNKASSDSLESLFRGLGRNGGEIVLQ</sequence>
<dbReference type="EMBL" id="LR796496">
    <property type="protein sequence ID" value="CAB4148361.1"/>
    <property type="molecule type" value="Genomic_DNA"/>
</dbReference>
<dbReference type="EMBL" id="LR796991">
    <property type="protein sequence ID" value="CAB4180573.1"/>
    <property type="molecule type" value="Genomic_DNA"/>
</dbReference>
<evidence type="ECO:0000313" key="1">
    <source>
        <dbReference type="EMBL" id="CAB4148361.1"/>
    </source>
</evidence>
<gene>
    <name evidence="4" type="ORF">UFOVP1036_54</name>
    <name evidence="5" type="ORF">UFOVP1132_13</name>
    <name evidence="6" type="ORF">UFOVP1190_90</name>
    <name evidence="7" type="ORF">UFOVP1248_38</name>
    <name evidence="8" type="ORF">UFOVP1493_49</name>
    <name evidence="10" type="ORF">UFOVP1584_19</name>
    <name evidence="9" type="ORF">UFOVP1635_46</name>
    <name evidence="1" type="ORF">UFOVP521_89</name>
    <name evidence="2" type="ORF">UFOVP856_61</name>
    <name evidence="3" type="ORF">UFOVP967_27</name>
</gene>
<evidence type="ECO:0000313" key="4">
    <source>
        <dbReference type="EMBL" id="CAB4180573.1"/>
    </source>
</evidence>